<feature type="compositionally biased region" description="Polar residues" evidence="1">
    <location>
        <begin position="443"/>
        <end position="469"/>
    </location>
</feature>
<gene>
    <name evidence="2" type="ORF">FGO68_gene9388</name>
</gene>
<sequence>MSKNANNQVADSTFKPSSKHLPKGGGSSGPLIFSTSGTYQIPMTDPGASLVDLVQIRGGFKKGTNQGGGSQPPHGTNTPKLNQQQQANSTQLRASLEDAEAILDYQGTQIRYQGAMSFTSGDNMPSGMRHDLQHKQLQEVLEKKRTPMKGGQQSHKNQSDPSQQANQVNSLAFQEHDYLTNPPIFQSQHPHATSGSVDATQTNTRKQNSSSKMTQGQKMIQRFVGNQQSPGENGNSIVGARKLADMSGSGSTPDYQQLQQAYYYEDMRDEFEEYIEMSPPNQHNPGKKAKVTTEFNDSLPSTSGNQQPTESSKSQLSRTLYFTKGDLQYDTRGQGGYNTPLIIMKPQQVTMLKNLDQPTRERIMKQQHLTMPHSVFNGGGALNNNGPSPKGKLLTKSEQKAAREESNLTLQDQSQQKVSPSITQDGAIKKVLQGIPPDISGGHRSNGNSGTSVVTQNADPKQGQYNSRFQKPPIASTMQNTPNESKKINENEIYTQNKKNVMNKRVAIPISQVGLQTSSPTITKPHSQSQEPPITNTLQVRQQKQQQQSNVIQTIKKGVAPQQARKIHFNCQMLIQDSNLLLRQDSSSKIKPHYRDPRNSKYQFRITSFTLLWGKTQTHSLRIIKPFSSLPSNFKIVRSLT</sequence>
<feature type="compositionally biased region" description="Polar residues" evidence="1">
    <location>
        <begin position="183"/>
        <end position="216"/>
    </location>
</feature>
<feature type="compositionally biased region" description="Polar residues" evidence="1">
    <location>
        <begin position="151"/>
        <end position="166"/>
    </location>
</feature>
<feature type="compositionally biased region" description="Polar residues" evidence="1">
    <location>
        <begin position="1"/>
        <end position="16"/>
    </location>
</feature>
<dbReference type="AlphaFoldDB" id="A0A8J8P6Z7"/>
<reference evidence="2" key="1">
    <citation type="submission" date="2019-06" db="EMBL/GenBank/DDBJ databases">
        <authorList>
            <person name="Zheng W."/>
        </authorList>
    </citation>
    <scope>NUCLEOTIDE SEQUENCE</scope>
    <source>
        <strain evidence="2">QDHG01</strain>
    </source>
</reference>
<feature type="region of interest" description="Disordered" evidence="1">
    <location>
        <begin position="145"/>
        <end position="166"/>
    </location>
</feature>
<protein>
    <submittedName>
        <fullName evidence="2">Uncharacterized protein</fullName>
    </submittedName>
</protein>
<accession>A0A8J8P6Z7</accession>
<evidence type="ECO:0000256" key="1">
    <source>
        <dbReference type="SAM" id="MobiDB-lite"/>
    </source>
</evidence>
<feature type="region of interest" description="Disordered" evidence="1">
    <location>
        <begin position="374"/>
        <end position="489"/>
    </location>
</feature>
<feature type="region of interest" description="Disordered" evidence="1">
    <location>
        <begin position="181"/>
        <end position="216"/>
    </location>
</feature>
<feature type="compositionally biased region" description="Polar residues" evidence="1">
    <location>
        <begin position="73"/>
        <end position="93"/>
    </location>
</feature>
<evidence type="ECO:0000313" key="2">
    <source>
        <dbReference type="EMBL" id="TNV87240.1"/>
    </source>
</evidence>
<organism evidence="2 3">
    <name type="scientific">Halteria grandinella</name>
    <dbReference type="NCBI Taxonomy" id="5974"/>
    <lineage>
        <taxon>Eukaryota</taxon>
        <taxon>Sar</taxon>
        <taxon>Alveolata</taxon>
        <taxon>Ciliophora</taxon>
        <taxon>Intramacronucleata</taxon>
        <taxon>Spirotrichea</taxon>
        <taxon>Stichotrichia</taxon>
        <taxon>Sporadotrichida</taxon>
        <taxon>Halteriidae</taxon>
        <taxon>Halteria</taxon>
    </lineage>
</organism>
<comment type="caution">
    <text evidence="2">The sequence shown here is derived from an EMBL/GenBank/DDBJ whole genome shotgun (WGS) entry which is preliminary data.</text>
</comment>
<feature type="compositionally biased region" description="Polar residues" evidence="1">
    <location>
        <begin position="407"/>
        <end position="424"/>
    </location>
</feature>
<feature type="compositionally biased region" description="Basic and acidic residues" evidence="1">
    <location>
        <begin position="395"/>
        <end position="406"/>
    </location>
</feature>
<keyword evidence="3" id="KW-1185">Reference proteome</keyword>
<dbReference type="EMBL" id="RRYP01000552">
    <property type="protein sequence ID" value="TNV87240.1"/>
    <property type="molecule type" value="Genomic_DNA"/>
</dbReference>
<dbReference type="Proteomes" id="UP000785679">
    <property type="component" value="Unassembled WGS sequence"/>
</dbReference>
<feature type="region of interest" description="Disordered" evidence="1">
    <location>
        <begin position="277"/>
        <end position="316"/>
    </location>
</feature>
<feature type="region of interest" description="Disordered" evidence="1">
    <location>
        <begin position="1"/>
        <end position="39"/>
    </location>
</feature>
<name>A0A8J8P6Z7_HALGN</name>
<feature type="compositionally biased region" description="Polar residues" evidence="1">
    <location>
        <begin position="293"/>
        <end position="316"/>
    </location>
</feature>
<feature type="region of interest" description="Disordered" evidence="1">
    <location>
        <begin position="59"/>
        <end position="93"/>
    </location>
</feature>
<evidence type="ECO:0000313" key="3">
    <source>
        <dbReference type="Proteomes" id="UP000785679"/>
    </source>
</evidence>
<proteinExistence type="predicted"/>